<organism evidence="1 2">
    <name type="scientific">Armillaria tabescens</name>
    <name type="common">Ringless honey mushroom</name>
    <name type="synonym">Agaricus tabescens</name>
    <dbReference type="NCBI Taxonomy" id="1929756"/>
    <lineage>
        <taxon>Eukaryota</taxon>
        <taxon>Fungi</taxon>
        <taxon>Dikarya</taxon>
        <taxon>Basidiomycota</taxon>
        <taxon>Agaricomycotina</taxon>
        <taxon>Agaricomycetes</taxon>
        <taxon>Agaricomycetidae</taxon>
        <taxon>Agaricales</taxon>
        <taxon>Marasmiineae</taxon>
        <taxon>Physalacriaceae</taxon>
        <taxon>Desarmillaria</taxon>
    </lineage>
</organism>
<proteinExistence type="predicted"/>
<name>A0AA39JX80_ARMTA</name>
<sequence>MPSGTQAINLALPPIRGSTPGPYSVVQTSGHSTSIARAPKTLVPFPGDAFTNCLQSPTLLHSLQIQVLPITTERSHNLATEGDIERAAAIYLLHDVNLIIEDLLINRLHINPAAVECLGQSTTGTSRPDIKYVVNGRTILIVEYKHTDSLRDNDWTEFALVRPNRTAQQIINSIPAGVQTALRDNAAIISKQASKYSSQCGLVVLCNYQNMIVLDFTPGHNNARWNDLTDPVKYYFSNGQTMTHKRLLLATLIYGLRKVGINV</sequence>
<dbReference type="EMBL" id="JAUEPS010000036">
    <property type="protein sequence ID" value="KAK0450282.1"/>
    <property type="molecule type" value="Genomic_DNA"/>
</dbReference>
<reference evidence="1" key="1">
    <citation type="submission" date="2023-06" db="EMBL/GenBank/DDBJ databases">
        <authorList>
            <consortium name="Lawrence Berkeley National Laboratory"/>
            <person name="Ahrendt S."/>
            <person name="Sahu N."/>
            <person name="Indic B."/>
            <person name="Wong-Bajracharya J."/>
            <person name="Merenyi Z."/>
            <person name="Ke H.-M."/>
            <person name="Monk M."/>
            <person name="Kocsube S."/>
            <person name="Drula E."/>
            <person name="Lipzen A."/>
            <person name="Balint B."/>
            <person name="Henrissat B."/>
            <person name="Andreopoulos B."/>
            <person name="Martin F.M."/>
            <person name="Harder C.B."/>
            <person name="Rigling D."/>
            <person name="Ford K.L."/>
            <person name="Foster G.D."/>
            <person name="Pangilinan J."/>
            <person name="Papanicolaou A."/>
            <person name="Barry K."/>
            <person name="LaButti K."/>
            <person name="Viragh M."/>
            <person name="Koriabine M."/>
            <person name="Yan M."/>
            <person name="Riley R."/>
            <person name="Champramary S."/>
            <person name="Plett K.L."/>
            <person name="Tsai I.J."/>
            <person name="Slot J."/>
            <person name="Sipos G."/>
            <person name="Plett J."/>
            <person name="Nagy L.G."/>
            <person name="Grigoriev I.V."/>
        </authorList>
    </citation>
    <scope>NUCLEOTIDE SEQUENCE</scope>
    <source>
        <strain evidence="1">CCBAS 213</strain>
    </source>
</reference>
<evidence type="ECO:0000313" key="1">
    <source>
        <dbReference type="EMBL" id="KAK0450282.1"/>
    </source>
</evidence>
<gene>
    <name evidence="1" type="ORF">EV420DRAFT_745836</name>
</gene>
<keyword evidence="2" id="KW-1185">Reference proteome</keyword>
<accession>A0AA39JX80</accession>
<dbReference type="Proteomes" id="UP001175211">
    <property type="component" value="Unassembled WGS sequence"/>
</dbReference>
<evidence type="ECO:0000313" key="2">
    <source>
        <dbReference type="Proteomes" id="UP001175211"/>
    </source>
</evidence>
<dbReference type="RefSeq" id="XP_060327153.1">
    <property type="nucleotide sequence ID" value="XM_060483304.1"/>
</dbReference>
<protein>
    <submittedName>
        <fullName evidence="1">Uncharacterized protein</fullName>
    </submittedName>
</protein>
<dbReference type="AlphaFoldDB" id="A0AA39JX80"/>
<comment type="caution">
    <text evidence="1">The sequence shown here is derived from an EMBL/GenBank/DDBJ whole genome shotgun (WGS) entry which is preliminary data.</text>
</comment>
<dbReference type="GeneID" id="85366852"/>